<name>A0AAD6UZR5_9AGAR</name>
<organism evidence="2 3">
    <name type="scientific">Mycena pura</name>
    <dbReference type="NCBI Taxonomy" id="153505"/>
    <lineage>
        <taxon>Eukaryota</taxon>
        <taxon>Fungi</taxon>
        <taxon>Dikarya</taxon>
        <taxon>Basidiomycota</taxon>
        <taxon>Agaricomycotina</taxon>
        <taxon>Agaricomycetes</taxon>
        <taxon>Agaricomycetidae</taxon>
        <taxon>Agaricales</taxon>
        <taxon>Marasmiineae</taxon>
        <taxon>Mycenaceae</taxon>
        <taxon>Mycena</taxon>
    </lineage>
</organism>
<dbReference type="PANTHER" id="PTHR47332:SF4">
    <property type="entry name" value="SET DOMAIN-CONTAINING PROTEIN 5"/>
    <property type="match status" value="1"/>
</dbReference>
<sequence length="403" mass="44796">MTITTLPLNAKESTECFFFPGVKEYFTRLPGFPHPLQRPTKPAHRLVDLPGKGKAVFSTRALAQGELILSERPLLIRPSGMTIPTPPTFTREQFFQHQLNGTELYLEHSVNRMSPERKAAFMALANSHKEDGSGPLMGITRTNSIGLPGLRPGVKEPEEQHSAVCNEISRLNHSCSANTNPIFDKYSLSYRLYAVRDIAAGEELTFQYINTLSDAAKRQESLKPYDFVCTCTACTEPTAESDARRAAICGFTPTVMMWAIKRELSDDWLIEKCREQLALIEQEGLEHVEPYCAAVKAIMEAYICLGDTAQASKWAAKVNKCVWADNYQSVENLLDPASPAYKKHPMWRMRLGQAPPGFGKMFQDFAALAGEDGVKMLPGGAGIMMFPMPAGMPKPPFPFPSRK</sequence>
<dbReference type="AlphaFoldDB" id="A0AAD6UZR5"/>
<comment type="caution">
    <text evidence="2">The sequence shown here is derived from an EMBL/GenBank/DDBJ whole genome shotgun (WGS) entry which is preliminary data.</text>
</comment>
<dbReference type="EMBL" id="JARJCW010000072">
    <property type="protein sequence ID" value="KAJ7198600.1"/>
    <property type="molecule type" value="Genomic_DNA"/>
</dbReference>
<dbReference type="InterPro" id="IPR001214">
    <property type="entry name" value="SET_dom"/>
</dbReference>
<evidence type="ECO:0000313" key="3">
    <source>
        <dbReference type="Proteomes" id="UP001219525"/>
    </source>
</evidence>
<evidence type="ECO:0000313" key="2">
    <source>
        <dbReference type="EMBL" id="KAJ7198600.1"/>
    </source>
</evidence>
<reference evidence="2" key="1">
    <citation type="submission" date="2023-03" db="EMBL/GenBank/DDBJ databases">
        <title>Massive genome expansion in bonnet fungi (Mycena s.s.) driven by repeated elements and novel gene families across ecological guilds.</title>
        <authorList>
            <consortium name="Lawrence Berkeley National Laboratory"/>
            <person name="Harder C.B."/>
            <person name="Miyauchi S."/>
            <person name="Viragh M."/>
            <person name="Kuo A."/>
            <person name="Thoen E."/>
            <person name="Andreopoulos B."/>
            <person name="Lu D."/>
            <person name="Skrede I."/>
            <person name="Drula E."/>
            <person name="Henrissat B."/>
            <person name="Morin E."/>
            <person name="Kohler A."/>
            <person name="Barry K."/>
            <person name="LaButti K."/>
            <person name="Morin E."/>
            <person name="Salamov A."/>
            <person name="Lipzen A."/>
            <person name="Mereny Z."/>
            <person name="Hegedus B."/>
            <person name="Baldrian P."/>
            <person name="Stursova M."/>
            <person name="Weitz H."/>
            <person name="Taylor A."/>
            <person name="Grigoriev I.V."/>
            <person name="Nagy L.G."/>
            <person name="Martin F."/>
            <person name="Kauserud H."/>
        </authorList>
    </citation>
    <scope>NUCLEOTIDE SEQUENCE</scope>
    <source>
        <strain evidence="2">9144</strain>
    </source>
</reference>
<dbReference type="CDD" id="cd20071">
    <property type="entry name" value="SET_SMYD"/>
    <property type="match status" value="1"/>
</dbReference>
<dbReference type="PROSITE" id="PS50280">
    <property type="entry name" value="SET"/>
    <property type="match status" value="1"/>
</dbReference>
<dbReference type="SMART" id="SM00317">
    <property type="entry name" value="SET"/>
    <property type="match status" value="1"/>
</dbReference>
<dbReference type="Pfam" id="PF00856">
    <property type="entry name" value="SET"/>
    <property type="match status" value="1"/>
</dbReference>
<feature type="domain" description="SET" evidence="1">
    <location>
        <begin position="42"/>
        <end position="209"/>
    </location>
</feature>
<dbReference type="SUPFAM" id="SSF82199">
    <property type="entry name" value="SET domain"/>
    <property type="match status" value="1"/>
</dbReference>
<dbReference type="InterPro" id="IPR046341">
    <property type="entry name" value="SET_dom_sf"/>
</dbReference>
<accession>A0AAD6UZR5</accession>
<keyword evidence="3" id="KW-1185">Reference proteome</keyword>
<proteinExistence type="predicted"/>
<evidence type="ECO:0000259" key="1">
    <source>
        <dbReference type="PROSITE" id="PS50280"/>
    </source>
</evidence>
<dbReference type="PANTHER" id="PTHR47332">
    <property type="entry name" value="SET DOMAIN-CONTAINING PROTEIN 5"/>
    <property type="match status" value="1"/>
</dbReference>
<dbReference type="Gene3D" id="2.170.270.10">
    <property type="entry name" value="SET domain"/>
    <property type="match status" value="1"/>
</dbReference>
<gene>
    <name evidence="2" type="ORF">GGX14DRAFT_525763</name>
</gene>
<dbReference type="InterPro" id="IPR053185">
    <property type="entry name" value="SET_domain_protein"/>
</dbReference>
<protein>
    <recommendedName>
        <fullName evidence="1">SET domain-containing protein</fullName>
    </recommendedName>
</protein>
<dbReference type="Proteomes" id="UP001219525">
    <property type="component" value="Unassembled WGS sequence"/>
</dbReference>